<comment type="caution">
    <text evidence="1">The sequence shown here is derived from an EMBL/GenBank/DDBJ whole genome shotgun (WGS) entry which is preliminary data.</text>
</comment>
<evidence type="ECO:0000313" key="2">
    <source>
        <dbReference type="Proteomes" id="UP000807353"/>
    </source>
</evidence>
<gene>
    <name evidence="1" type="ORF">BDZ94DRAFT_1276085</name>
</gene>
<reference evidence="1" key="1">
    <citation type="submission" date="2020-11" db="EMBL/GenBank/DDBJ databases">
        <authorList>
            <consortium name="DOE Joint Genome Institute"/>
            <person name="Ahrendt S."/>
            <person name="Riley R."/>
            <person name="Andreopoulos W."/>
            <person name="Labutti K."/>
            <person name="Pangilinan J."/>
            <person name="Ruiz-Duenas F.J."/>
            <person name="Barrasa J.M."/>
            <person name="Sanchez-Garcia M."/>
            <person name="Camarero S."/>
            <person name="Miyauchi S."/>
            <person name="Serrano A."/>
            <person name="Linde D."/>
            <person name="Babiker R."/>
            <person name="Drula E."/>
            <person name="Ayuso-Fernandez I."/>
            <person name="Pacheco R."/>
            <person name="Padilla G."/>
            <person name="Ferreira P."/>
            <person name="Barriuso J."/>
            <person name="Kellner H."/>
            <person name="Castanera R."/>
            <person name="Alfaro M."/>
            <person name="Ramirez L."/>
            <person name="Pisabarro A.G."/>
            <person name="Kuo A."/>
            <person name="Tritt A."/>
            <person name="Lipzen A."/>
            <person name="He G."/>
            <person name="Yan M."/>
            <person name="Ng V."/>
            <person name="Cullen D."/>
            <person name="Martin F."/>
            <person name="Rosso M.-N."/>
            <person name="Henrissat B."/>
            <person name="Hibbett D."/>
            <person name="Martinez A.T."/>
            <person name="Grigoriev I.V."/>
        </authorList>
    </citation>
    <scope>NUCLEOTIDE SEQUENCE</scope>
    <source>
        <strain evidence="1">CBS 247.69</strain>
    </source>
</reference>
<evidence type="ECO:0000313" key="1">
    <source>
        <dbReference type="EMBL" id="KAF9456270.1"/>
    </source>
</evidence>
<protein>
    <submittedName>
        <fullName evidence="1">Uncharacterized protein</fullName>
    </submittedName>
</protein>
<dbReference type="EMBL" id="MU150440">
    <property type="protein sequence ID" value="KAF9456270.1"/>
    <property type="molecule type" value="Genomic_DNA"/>
</dbReference>
<dbReference type="AlphaFoldDB" id="A0A9P5XSY4"/>
<name>A0A9P5XSY4_9AGAR</name>
<dbReference type="Proteomes" id="UP000807353">
    <property type="component" value="Unassembled WGS sequence"/>
</dbReference>
<organism evidence="1 2">
    <name type="scientific">Collybia nuda</name>
    <dbReference type="NCBI Taxonomy" id="64659"/>
    <lineage>
        <taxon>Eukaryota</taxon>
        <taxon>Fungi</taxon>
        <taxon>Dikarya</taxon>
        <taxon>Basidiomycota</taxon>
        <taxon>Agaricomycotina</taxon>
        <taxon>Agaricomycetes</taxon>
        <taxon>Agaricomycetidae</taxon>
        <taxon>Agaricales</taxon>
        <taxon>Tricholomatineae</taxon>
        <taxon>Clitocybaceae</taxon>
        <taxon>Collybia</taxon>
    </lineage>
</organism>
<sequence>MLILLSITENNVFFNEFGYSFPFAKDPPSKTDEFSRNLIGIRIPEYTISLGVLER</sequence>
<proteinExistence type="predicted"/>
<accession>A0A9P5XSY4</accession>
<keyword evidence="2" id="KW-1185">Reference proteome</keyword>